<keyword evidence="8" id="KW-1185">Reference proteome</keyword>
<dbReference type="InterPro" id="IPR028081">
    <property type="entry name" value="Leu-bd"/>
</dbReference>
<keyword evidence="3 5" id="KW-0732">Signal</keyword>
<dbReference type="InterPro" id="IPR051010">
    <property type="entry name" value="BCAA_transport"/>
</dbReference>
<evidence type="ECO:0000256" key="5">
    <source>
        <dbReference type="SAM" id="SignalP"/>
    </source>
</evidence>
<protein>
    <submittedName>
        <fullName evidence="7">Amino acid ABC transporter substrate-binding protein</fullName>
    </submittedName>
</protein>
<dbReference type="Gene3D" id="3.40.50.2300">
    <property type="match status" value="2"/>
</dbReference>
<dbReference type="GO" id="GO:0006865">
    <property type="term" value="P:amino acid transport"/>
    <property type="evidence" value="ECO:0007669"/>
    <property type="project" value="UniProtKB-KW"/>
</dbReference>
<dbReference type="PANTHER" id="PTHR30483:SF6">
    <property type="entry name" value="PERIPLASMIC BINDING PROTEIN OF ABC TRANSPORTER FOR NATURAL AMINO ACIDS"/>
    <property type="match status" value="1"/>
</dbReference>
<evidence type="ECO:0000313" key="7">
    <source>
        <dbReference type="EMBL" id="KAA0593203.1"/>
    </source>
</evidence>
<dbReference type="PANTHER" id="PTHR30483">
    <property type="entry name" value="LEUCINE-SPECIFIC-BINDING PROTEIN"/>
    <property type="match status" value="1"/>
</dbReference>
<dbReference type="EMBL" id="VTTN01000012">
    <property type="protein sequence ID" value="KAA0593203.1"/>
    <property type="molecule type" value="Genomic_DNA"/>
</dbReference>
<gene>
    <name evidence="7" type="ORF">FZ942_25040</name>
</gene>
<dbReference type="InterPro" id="IPR028082">
    <property type="entry name" value="Peripla_BP_I"/>
</dbReference>
<dbReference type="OrthoDB" id="7374472at2"/>
<name>A0A5A9GFQ7_AZOLI</name>
<feature type="chain" id="PRO_5022669550" evidence="5">
    <location>
        <begin position="30"/>
        <end position="386"/>
    </location>
</feature>
<feature type="signal peptide" evidence="5">
    <location>
        <begin position="1"/>
        <end position="29"/>
    </location>
</feature>
<evidence type="ECO:0000256" key="4">
    <source>
        <dbReference type="ARBA" id="ARBA00022970"/>
    </source>
</evidence>
<dbReference type="PRINTS" id="PR00337">
    <property type="entry name" value="LEUILEVALBP"/>
</dbReference>
<comment type="similarity">
    <text evidence="1">Belongs to the leucine-binding protein family.</text>
</comment>
<comment type="caution">
    <text evidence="7">The sequence shown here is derived from an EMBL/GenBank/DDBJ whole genome shotgun (WGS) entry which is preliminary data.</text>
</comment>
<dbReference type="RefSeq" id="WP_149233800.1">
    <property type="nucleotide sequence ID" value="NZ_JALJXJ010000013.1"/>
</dbReference>
<dbReference type="Proteomes" id="UP000324927">
    <property type="component" value="Unassembled WGS sequence"/>
</dbReference>
<evidence type="ECO:0000259" key="6">
    <source>
        <dbReference type="Pfam" id="PF13458"/>
    </source>
</evidence>
<feature type="domain" description="Leucine-binding protein" evidence="6">
    <location>
        <begin position="40"/>
        <end position="373"/>
    </location>
</feature>
<organism evidence="7 8">
    <name type="scientific">Azospirillum lipoferum</name>
    <dbReference type="NCBI Taxonomy" id="193"/>
    <lineage>
        <taxon>Bacteria</taxon>
        <taxon>Pseudomonadati</taxon>
        <taxon>Pseudomonadota</taxon>
        <taxon>Alphaproteobacteria</taxon>
        <taxon>Rhodospirillales</taxon>
        <taxon>Azospirillaceae</taxon>
        <taxon>Azospirillum</taxon>
    </lineage>
</organism>
<proteinExistence type="inferred from homology"/>
<evidence type="ECO:0000256" key="2">
    <source>
        <dbReference type="ARBA" id="ARBA00022448"/>
    </source>
</evidence>
<evidence type="ECO:0000256" key="1">
    <source>
        <dbReference type="ARBA" id="ARBA00010062"/>
    </source>
</evidence>
<reference evidence="7 8" key="1">
    <citation type="submission" date="2019-08" db="EMBL/GenBank/DDBJ databases">
        <authorList>
            <person name="Grouzdev D."/>
            <person name="Tikhonova E."/>
            <person name="Kravchenko I."/>
        </authorList>
    </citation>
    <scope>NUCLEOTIDE SEQUENCE [LARGE SCALE GENOMIC DNA]</scope>
    <source>
        <strain evidence="7 8">59b</strain>
    </source>
</reference>
<dbReference type="SUPFAM" id="SSF53822">
    <property type="entry name" value="Periplasmic binding protein-like I"/>
    <property type="match status" value="1"/>
</dbReference>
<accession>A0A5A9GFQ7</accession>
<dbReference type="AlphaFoldDB" id="A0A5A9GFQ7"/>
<keyword evidence="4" id="KW-0029">Amino-acid transport</keyword>
<evidence type="ECO:0000313" key="8">
    <source>
        <dbReference type="Proteomes" id="UP000324927"/>
    </source>
</evidence>
<dbReference type="InterPro" id="IPR000709">
    <property type="entry name" value="Leu_Ile_Val-bd"/>
</dbReference>
<dbReference type="Pfam" id="PF13458">
    <property type="entry name" value="Peripla_BP_6"/>
    <property type="match status" value="1"/>
</dbReference>
<keyword evidence="2" id="KW-0813">Transport</keyword>
<sequence>MTKTTCSTAIALTTSLAASLLVLGGTAQAADPVKLIDVIELSGPGAPAGTNWKNGVDLAVKEINAKGGILGRPIAVTHYDSQTNPGATRAAVQRAVDEDAYVVLGPIFSGPISASMQITQRAGVPQIVGGEASAFTKQGNPYIFRTSLNQADAMPKLANYLRDEVKAKSVAVVWVNNDFGKGGRDAMIPELQKRGIQVAADIATESGQADFAADAIKVKNANADAVFVYLNEEESARFLRAARQQAIAKPVIGETTLLGAKVIELAGEAANGVKGHVGLLVDAPKPGFAAFGKTYQDAYGFTSDHNGIKGYTAVYTVKTITERVGKFDREAFAKTLHGARIDVAQEPGILIDTKWLENGDVDRESFLVEVTDGKPVVKATLPMINP</sequence>
<evidence type="ECO:0000256" key="3">
    <source>
        <dbReference type="ARBA" id="ARBA00022729"/>
    </source>
</evidence>